<reference evidence="2 3" key="1">
    <citation type="journal article" date="2019" name="Appl. Microbiol. Biotechnol.">
        <title>Genome sequence of Isaria javanica and comparative genome analysis insights into family S53 peptidase evolution in fungal entomopathogens.</title>
        <authorList>
            <person name="Lin R."/>
            <person name="Zhang X."/>
            <person name="Xin B."/>
            <person name="Zou M."/>
            <person name="Gao Y."/>
            <person name="Qin F."/>
            <person name="Hu Q."/>
            <person name="Xie B."/>
            <person name="Cheng X."/>
        </authorList>
    </citation>
    <scope>NUCLEOTIDE SEQUENCE [LARGE SCALE GENOMIC DNA]</scope>
    <source>
        <strain evidence="2 3">IJ1G</strain>
    </source>
</reference>
<accession>A0A545UZH6</accession>
<dbReference type="Proteomes" id="UP000315783">
    <property type="component" value="Unassembled WGS sequence"/>
</dbReference>
<sequence length="420" mass="47173">MTSAYTQVTHEHLEALGRDTPPPTSQQATSDEAVEKCRVRGLMTALQRHREGRQYLQELGITEVGLDGILYGGLEPSLANLEDLRRKLKAKNDMLRLQDPPAKRLEEAKNSVLNIVRELLYGGPSYHLVLVQEKDVIIDDYADAKIRFKGSEKDRESLTWWESKHAALSIGRDKADQNPNILIPQELEEAVNEISERLDDVRKQYRKLVNGGGFVDRWIQSIQGNPLEKRRRRSDEEHAASTSRDKRRRLSEETTARTGVKQPAVAMPTCPAAKTTAAHTDVIPSRRSTRKPLRRSQAAATSHPVRSTVINTSRISGGNRGVPKTQLRRQTRKIMTRSQAGALGERQQARQKSRIKPATTRSSVRMPNAGSMSDGWMTTRTGRESRKPLRYPYTELRKADVSVVEGRFTNSSGIAFPAGQ</sequence>
<feature type="region of interest" description="Disordered" evidence="1">
    <location>
        <begin position="227"/>
        <end position="389"/>
    </location>
</feature>
<dbReference type="EMBL" id="SPUK01000009">
    <property type="protein sequence ID" value="TQV94875.1"/>
    <property type="molecule type" value="Genomic_DNA"/>
</dbReference>
<proteinExistence type="predicted"/>
<evidence type="ECO:0000256" key="1">
    <source>
        <dbReference type="SAM" id="MobiDB-lite"/>
    </source>
</evidence>
<feature type="compositionally biased region" description="Basic residues" evidence="1">
    <location>
        <begin position="326"/>
        <end position="335"/>
    </location>
</feature>
<organism evidence="2 3">
    <name type="scientific">Cordyceps javanica</name>
    <dbReference type="NCBI Taxonomy" id="43265"/>
    <lineage>
        <taxon>Eukaryota</taxon>
        <taxon>Fungi</taxon>
        <taxon>Dikarya</taxon>
        <taxon>Ascomycota</taxon>
        <taxon>Pezizomycotina</taxon>
        <taxon>Sordariomycetes</taxon>
        <taxon>Hypocreomycetidae</taxon>
        <taxon>Hypocreales</taxon>
        <taxon>Cordycipitaceae</taxon>
        <taxon>Cordyceps</taxon>
    </lineage>
</organism>
<name>A0A545UZH6_9HYPO</name>
<comment type="caution">
    <text evidence="2">The sequence shown here is derived from an EMBL/GenBank/DDBJ whole genome shotgun (WGS) entry which is preliminary data.</text>
</comment>
<feature type="compositionally biased region" description="Polar residues" evidence="1">
    <location>
        <begin position="298"/>
        <end position="316"/>
    </location>
</feature>
<evidence type="ECO:0000313" key="3">
    <source>
        <dbReference type="Proteomes" id="UP000315783"/>
    </source>
</evidence>
<gene>
    <name evidence="2" type="ORF">IF1G_06886</name>
</gene>
<dbReference type="AlphaFoldDB" id="A0A545UZH6"/>
<evidence type="ECO:0000313" key="2">
    <source>
        <dbReference type="EMBL" id="TQV94875.1"/>
    </source>
</evidence>
<feature type="region of interest" description="Disordered" evidence="1">
    <location>
        <begin position="1"/>
        <end position="31"/>
    </location>
</feature>
<protein>
    <submittedName>
        <fullName evidence="2">Uncharacterized protein</fullName>
    </submittedName>
</protein>
<keyword evidence="3" id="KW-1185">Reference proteome</keyword>